<keyword evidence="1" id="KW-0812">Transmembrane</keyword>
<proteinExistence type="predicted"/>
<sequence>MQTANSELNLSRMVEILGEIDGGGGTGQCLPPVLTGVPSDLQQNALGALRLHGALRVATQLVGALEASLADLTIGSGATTDGSSLPDSTACTAAQDEELLKAIAEDSTTLCFVNRHLLLFDQGLVIADAAVEAISRSDGVTRQMRCQFRHFLSFSQIALLVNISTILLRFLIFTVSFNHLDLVGWDLFQGRSTFC</sequence>
<keyword evidence="1" id="KW-0472">Membrane</keyword>
<reference evidence="2 3" key="2">
    <citation type="submission" date="2018-11" db="EMBL/GenBank/DDBJ databases">
        <authorList>
            <consortium name="Pathogen Informatics"/>
        </authorList>
    </citation>
    <scope>NUCLEOTIDE SEQUENCE [LARGE SCALE GENOMIC DNA]</scope>
</reference>
<accession>A0A0R3WXT8</accession>
<protein>
    <submittedName>
        <fullName evidence="2 4">Uncharacterized protein</fullName>
    </submittedName>
</protein>
<evidence type="ECO:0000313" key="3">
    <source>
        <dbReference type="Proteomes" id="UP000274429"/>
    </source>
</evidence>
<organism evidence="4">
    <name type="scientific">Hydatigena taeniaeformis</name>
    <name type="common">Feline tapeworm</name>
    <name type="synonym">Taenia taeniaeformis</name>
    <dbReference type="NCBI Taxonomy" id="6205"/>
    <lineage>
        <taxon>Eukaryota</taxon>
        <taxon>Metazoa</taxon>
        <taxon>Spiralia</taxon>
        <taxon>Lophotrochozoa</taxon>
        <taxon>Platyhelminthes</taxon>
        <taxon>Cestoda</taxon>
        <taxon>Eucestoda</taxon>
        <taxon>Cyclophyllidea</taxon>
        <taxon>Taeniidae</taxon>
        <taxon>Hydatigera</taxon>
    </lineage>
</organism>
<dbReference type="Proteomes" id="UP000274429">
    <property type="component" value="Unassembled WGS sequence"/>
</dbReference>
<dbReference type="EMBL" id="UYWX01008007">
    <property type="protein sequence ID" value="VDM27233.1"/>
    <property type="molecule type" value="Genomic_DNA"/>
</dbReference>
<keyword evidence="3" id="KW-1185">Reference proteome</keyword>
<dbReference type="WBParaSite" id="TTAC_0000557801-mRNA-1">
    <property type="protein sequence ID" value="TTAC_0000557801-mRNA-1"/>
    <property type="gene ID" value="TTAC_0000557801"/>
</dbReference>
<evidence type="ECO:0000313" key="4">
    <source>
        <dbReference type="WBParaSite" id="TTAC_0000557801-mRNA-1"/>
    </source>
</evidence>
<feature type="transmembrane region" description="Helical" evidence="1">
    <location>
        <begin position="151"/>
        <end position="172"/>
    </location>
</feature>
<reference evidence="4" key="1">
    <citation type="submission" date="2017-02" db="UniProtKB">
        <authorList>
            <consortium name="WormBaseParasite"/>
        </authorList>
    </citation>
    <scope>IDENTIFICATION</scope>
</reference>
<dbReference type="STRING" id="6205.A0A0R3WXT8"/>
<name>A0A0R3WXT8_HYDTA</name>
<evidence type="ECO:0000256" key="1">
    <source>
        <dbReference type="SAM" id="Phobius"/>
    </source>
</evidence>
<evidence type="ECO:0000313" key="2">
    <source>
        <dbReference type="EMBL" id="VDM27233.1"/>
    </source>
</evidence>
<keyword evidence="1" id="KW-1133">Transmembrane helix</keyword>
<dbReference type="AlphaFoldDB" id="A0A0R3WXT8"/>
<gene>
    <name evidence="2" type="ORF">TTAC_LOCUS5564</name>
</gene>